<evidence type="ECO:0000313" key="5">
    <source>
        <dbReference type="EMBL" id="CAH2102040.1"/>
    </source>
</evidence>
<evidence type="ECO:0000256" key="3">
    <source>
        <dbReference type="SAM" id="SignalP"/>
    </source>
</evidence>
<feature type="region of interest" description="Disordered" evidence="2">
    <location>
        <begin position="158"/>
        <end position="180"/>
    </location>
</feature>
<proteinExistence type="inferred from homology"/>
<sequence length="237" mass="26833">MIAIVLLVIVACASAAPHYHPHHHEHFHNDDDFSLGKFMSGPLFDTRRFWEEMTNEMMGLSAMINELQQRFPTDLSDEKIEGNEYKITIYISGFEDKEIVVKARKGLLIVEALHKVDGETERSYLGLRTLPDAVNVNGSWTYEKGLLKIVFPLERKSEDEPAVTQKAQEPEHSHEVVETNEKGTDIQDADVGIVRGDANKESSINTNEITEEKQSVEATTYAVDLKGEVELVPIKYY</sequence>
<comment type="similarity">
    <text evidence="1">Belongs to the small heat shock protein (HSP20) family.</text>
</comment>
<dbReference type="AlphaFoldDB" id="A0AAU9URJ1"/>
<dbReference type="SUPFAM" id="SSF49764">
    <property type="entry name" value="HSP20-like chaperones"/>
    <property type="match status" value="1"/>
</dbReference>
<reference evidence="5" key="1">
    <citation type="submission" date="2022-03" db="EMBL/GenBank/DDBJ databases">
        <authorList>
            <person name="Tunstrom K."/>
        </authorList>
    </citation>
    <scope>NUCLEOTIDE SEQUENCE</scope>
</reference>
<name>A0AAU9URJ1_EUPED</name>
<comment type="caution">
    <text evidence="5">The sequence shown here is derived from an EMBL/GenBank/DDBJ whole genome shotgun (WGS) entry which is preliminary data.</text>
</comment>
<feature type="chain" id="PRO_5043650622" description="SHSP domain-containing protein" evidence="3">
    <location>
        <begin position="16"/>
        <end position="237"/>
    </location>
</feature>
<dbReference type="CDD" id="cd00298">
    <property type="entry name" value="ACD_sHsps_p23-like"/>
    <property type="match status" value="1"/>
</dbReference>
<feature type="signal peptide" evidence="3">
    <location>
        <begin position="1"/>
        <end position="15"/>
    </location>
</feature>
<feature type="domain" description="SHSP" evidence="4">
    <location>
        <begin position="66"/>
        <end position="168"/>
    </location>
</feature>
<dbReference type="PROSITE" id="PS01031">
    <property type="entry name" value="SHSP"/>
    <property type="match status" value="1"/>
</dbReference>
<dbReference type="InterPro" id="IPR008978">
    <property type="entry name" value="HSP20-like_chaperone"/>
</dbReference>
<keyword evidence="3" id="KW-0732">Signal</keyword>
<evidence type="ECO:0000259" key="4">
    <source>
        <dbReference type="PROSITE" id="PS01031"/>
    </source>
</evidence>
<dbReference type="EMBL" id="CAKOGL010000025">
    <property type="protein sequence ID" value="CAH2102040.1"/>
    <property type="molecule type" value="Genomic_DNA"/>
</dbReference>
<keyword evidence="6" id="KW-1185">Reference proteome</keyword>
<accession>A0AAU9URJ1</accession>
<evidence type="ECO:0000256" key="2">
    <source>
        <dbReference type="SAM" id="MobiDB-lite"/>
    </source>
</evidence>
<evidence type="ECO:0000313" key="6">
    <source>
        <dbReference type="Proteomes" id="UP001153954"/>
    </source>
</evidence>
<feature type="compositionally biased region" description="Basic and acidic residues" evidence="2">
    <location>
        <begin position="168"/>
        <end position="180"/>
    </location>
</feature>
<evidence type="ECO:0000256" key="1">
    <source>
        <dbReference type="PROSITE-ProRule" id="PRU00285"/>
    </source>
</evidence>
<dbReference type="InterPro" id="IPR002068">
    <property type="entry name" value="A-crystallin/Hsp20_dom"/>
</dbReference>
<organism evidence="5 6">
    <name type="scientific">Euphydryas editha</name>
    <name type="common">Edith's checkerspot</name>
    <dbReference type="NCBI Taxonomy" id="104508"/>
    <lineage>
        <taxon>Eukaryota</taxon>
        <taxon>Metazoa</taxon>
        <taxon>Ecdysozoa</taxon>
        <taxon>Arthropoda</taxon>
        <taxon>Hexapoda</taxon>
        <taxon>Insecta</taxon>
        <taxon>Pterygota</taxon>
        <taxon>Neoptera</taxon>
        <taxon>Endopterygota</taxon>
        <taxon>Lepidoptera</taxon>
        <taxon>Glossata</taxon>
        <taxon>Ditrysia</taxon>
        <taxon>Papilionoidea</taxon>
        <taxon>Nymphalidae</taxon>
        <taxon>Nymphalinae</taxon>
        <taxon>Euphydryas</taxon>
    </lineage>
</organism>
<protein>
    <recommendedName>
        <fullName evidence="4">SHSP domain-containing protein</fullName>
    </recommendedName>
</protein>
<dbReference type="Proteomes" id="UP001153954">
    <property type="component" value="Unassembled WGS sequence"/>
</dbReference>
<gene>
    <name evidence="5" type="ORF">EEDITHA_LOCUS16731</name>
</gene>
<dbReference type="Gene3D" id="2.60.40.790">
    <property type="match status" value="1"/>
</dbReference>